<dbReference type="Proteomes" id="UP000244005">
    <property type="component" value="Unassembled WGS sequence"/>
</dbReference>
<dbReference type="Gramene" id="Mp3g17790.1">
    <property type="protein sequence ID" value="Mp3g17790.1.cds"/>
    <property type="gene ID" value="Mp3g17790"/>
</dbReference>
<dbReference type="EMBL" id="KZ772711">
    <property type="protein sequence ID" value="PTQ40502.1"/>
    <property type="molecule type" value="Genomic_DNA"/>
</dbReference>
<proteinExistence type="predicted"/>
<sequence length="90" mass="10794">MPQVELLFSYYSVYKRPTMSQVLIRLHQIRSLEAFAVYEQWPQTEIDELFELTDCYSTRRLLMLMSLQESMREANLAVLRLKAILNYRLS</sequence>
<reference evidence="2" key="1">
    <citation type="journal article" date="2017" name="Cell">
        <title>Insights into land plant evolution garnered from the Marchantia polymorpha genome.</title>
        <authorList>
            <person name="Bowman J.L."/>
            <person name="Kohchi T."/>
            <person name="Yamato K.T."/>
            <person name="Jenkins J."/>
            <person name="Shu S."/>
            <person name="Ishizaki K."/>
            <person name="Yamaoka S."/>
            <person name="Nishihama R."/>
            <person name="Nakamura Y."/>
            <person name="Berger F."/>
            <person name="Adam C."/>
            <person name="Aki S.S."/>
            <person name="Althoff F."/>
            <person name="Araki T."/>
            <person name="Arteaga-Vazquez M.A."/>
            <person name="Balasubrmanian S."/>
            <person name="Barry K."/>
            <person name="Bauer D."/>
            <person name="Boehm C.R."/>
            <person name="Briginshaw L."/>
            <person name="Caballero-Perez J."/>
            <person name="Catarino B."/>
            <person name="Chen F."/>
            <person name="Chiyoda S."/>
            <person name="Chovatia M."/>
            <person name="Davies K.M."/>
            <person name="Delmans M."/>
            <person name="Demura T."/>
            <person name="Dierschke T."/>
            <person name="Dolan L."/>
            <person name="Dorantes-Acosta A.E."/>
            <person name="Eklund D.M."/>
            <person name="Florent S.N."/>
            <person name="Flores-Sandoval E."/>
            <person name="Fujiyama A."/>
            <person name="Fukuzawa H."/>
            <person name="Galik B."/>
            <person name="Grimanelli D."/>
            <person name="Grimwood J."/>
            <person name="Grossniklaus U."/>
            <person name="Hamada T."/>
            <person name="Haseloff J."/>
            <person name="Hetherington A.J."/>
            <person name="Higo A."/>
            <person name="Hirakawa Y."/>
            <person name="Hundley H.N."/>
            <person name="Ikeda Y."/>
            <person name="Inoue K."/>
            <person name="Inoue S.I."/>
            <person name="Ishida S."/>
            <person name="Jia Q."/>
            <person name="Kakita M."/>
            <person name="Kanazawa T."/>
            <person name="Kawai Y."/>
            <person name="Kawashima T."/>
            <person name="Kennedy M."/>
            <person name="Kinose K."/>
            <person name="Kinoshita T."/>
            <person name="Kohara Y."/>
            <person name="Koide E."/>
            <person name="Komatsu K."/>
            <person name="Kopischke S."/>
            <person name="Kubo M."/>
            <person name="Kyozuka J."/>
            <person name="Lagercrantz U."/>
            <person name="Lin S.S."/>
            <person name="Lindquist E."/>
            <person name="Lipzen A.M."/>
            <person name="Lu C.W."/>
            <person name="De Luna E."/>
            <person name="Martienssen R.A."/>
            <person name="Minamino N."/>
            <person name="Mizutani M."/>
            <person name="Mizutani M."/>
            <person name="Mochizuki N."/>
            <person name="Monte I."/>
            <person name="Mosher R."/>
            <person name="Nagasaki H."/>
            <person name="Nakagami H."/>
            <person name="Naramoto S."/>
            <person name="Nishitani K."/>
            <person name="Ohtani M."/>
            <person name="Okamoto T."/>
            <person name="Okumura M."/>
            <person name="Phillips J."/>
            <person name="Pollak B."/>
            <person name="Reinders A."/>
            <person name="Rovekamp M."/>
            <person name="Sano R."/>
            <person name="Sawa S."/>
            <person name="Schmid M.W."/>
            <person name="Shirakawa M."/>
            <person name="Solano R."/>
            <person name="Spunde A."/>
            <person name="Suetsugu N."/>
            <person name="Sugano S."/>
            <person name="Sugiyama A."/>
            <person name="Sun R."/>
            <person name="Suzuki Y."/>
            <person name="Takenaka M."/>
            <person name="Takezawa D."/>
            <person name="Tomogane H."/>
            <person name="Tsuzuki M."/>
            <person name="Ueda T."/>
            <person name="Umeda M."/>
            <person name="Ward J.M."/>
            <person name="Watanabe Y."/>
            <person name="Yazaki K."/>
            <person name="Yokoyama R."/>
            <person name="Yoshitake Y."/>
            <person name="Yotsui I."/>
            <person name="Zachgo S."/>
            <person name="Schmutz J."/>
        </authorList>
    </citation>
    <scope>NUCLEOTIDE SEQUENCE [LARGE SCALE GENOMIC DNA]</scope>
    <source>
        <strain evidence="2">Tak-1</strain>
    </source>
</reference>
<evidence type="ECO:0000313" key="1">
    <source>
        <dbReference type="EMBL" id="PTQ40502.1"/>
    </source>
</evidence>
<organism evidence="1 2">
    <name type="scientific">Marchantia polymorpha</name>
    <name type="common">Common liverwort</name>
    <name type="synonym">Marchantia aquatica</name>
    <dbReference type="NCBI Taxonomy" id="3197"/>
    <lineage>
        <taxon>Eukaryota</taxon>
        <taxon>Viridiplantae</taxon>
        <taxon>Streptophyta</taxon>
        <taxon>Embryophyta</taxon>
        <taxon>Marchantiophyta</taxon>
        <taxon>Marchantiopsida</taxon>
        <taxon>Marchantiidae</taxon>
        <taxon>Marchantiales</taxon>
        <taxon>Marchantiaceae</taxon>
        <taxon>Marchantia</taxon>
    </lineage>
</organism>
<dbReference type="AlphaFoldDB" id="A0A2R6X332"/>
<name>A0A2R6X332_MARPO</name>
<evidence type="ECO:0000313" key="2">
    <source>
        <dbReference type="Proteomes" id="UP000244005"/>
    </source>
</evidence>
<accession>A0A2R6X332</accession>
<keyword evidence="2" id="KW-1185">Reference proteome</keyword>
<gene>
    <name evidence="1" type="ORF">MARPO_0039s0017</name>
</gene>
<protein>
    <submittedName>
        <fullName evidence="1">Uncharacterized protein</fullName>
    </submittedName>
</protein>